<feature type="transmembrane region" description="Helical" evidence="7">
    <location>
        <begin position="225"/>
        <end position="248"/>
    </location>
</feature>
<feature type="transmembrane region" description="Helical" evidence="7">
    <location>
        <begin position="360"/>
        <end position="378"/>
    </location>
</feature>
<feature type="transmembrane region" description="Helical" evidence="7">
    <location>
        <begin position="162"/>
        <end position="179"/>
    </location>
</feature>
<feature type="transmembrane region" description="Helical" evidence="7">
    <location>
        <begin position="582"/>
        <end position="598"/>
    </location>
</feature>
<feature type="transmembrane region" description="Helical" evidence="7">
    <location>
        <begin position="610"/>
        <end position="630"/>
    </location>
</feature>
<evidence type="ECO:0000313" key="10">
    <source>
        <dbReference type="Proteomes" id="UP000501690"/>
    </source>
</evidence>
<feature type="transmembrane region" description="Helical" evidence="7">
    <location>
        <begin position="38"/>
        <end position="57"/>
    </location>
</feature>
<feature type="transmembrane region" description="Helical" evidence="7">
    <location>
        <begin position="837"/>
        <end position="859"/>
    </location>
</feature>
<keyword evidence="2" id="KW-0813">Transport</keyword>
<feature type="transmembrane region" description="Helical" evidence="7">
    <location>
        <begin position="191"/>
        <end position="213"/>
    </location>
</feature>
<feature type="transmembrane region" description="Helical" evidence="7">
    <location>
        <begin position="269"/>
        <end position="289"/>
    </location>
</feature>
<dbReference type="InterPro" id="IPR013057">
    <property type="entry name" value="AA_transpt_TM"/>
</dbReference>
<feature type="transmembrane region" description="Helical" evidence="7">
    <location>
        <begin position="525"/>
        <end position="549"/>
    </location>
</feature>
<feature type="domain" description="Amino acid transporter transmembrane" evidence="8">
    <location>
        <begin position="33"/>
        <end position="407"/>
    </location>
</feature>
<keyword evidence="4" id="KW-0029">Amino-acid transport</keyword>
<keyword evidence="10" id="KW-1185">Reference proteome</keyword>
<evidence type="ECO:0000256" key="7">
    <source>
        <dbReference type="SAM" id="Phobius"/>
    </source>
</evidence>
<comment type="subcellular location">
    <subcellularLocation>
        <location evidence="1">Membrane</location>
        <topology evidence="1">Multi-pass membrane protein</topology>
    </subcellularLocation>
</comment>
<feature type="transmembrane region" description="Helical" evidence="7">
    <location>
        <begin position="481"/>
        <end position="504"/>
    </location>
</feature>
<dbReference type="EMBL" id="CP039351">
    <property type="protein sequence ID" value="QCE01392.1"/>
    <property type="molecule type" value="Genomic_DNA"/>
</dbReference>
<dbReference type="GO" id="GO:0015179">
    <property type="term" value="F:L-amino acid transmembrane transporter activity"/>
    <property type="evidence" value="ECO:0007669"/>
    <property type="project" value="TreeGrafter"/>
</dbReference>
<evidence type="ECO:0000313" key="9">
    <source>
        <dbReference type="EMBL" id="QCE01392.1"/>
    </source>
</evidence>
<evidence type="ECO:0000256" key="6">
    <source>
        <dbReference type="ARBA" id="ARBA00023136"/>
    </source>
</evidence>
<feature type="transmembrane region" description="Helical" evidence="7">
    <location>
        <begin position="729"/>
        <end position="756"/>
    </location>
</feature>
<gene>
    <name evidence="9" type="ORF">DEO72_LG7g2689</name>
</gene>
<evidence type="ECO:0000256" key="5">
    <source>
        <dbReference type="ARBA" id="ARBA00022989"/>
    </source>
</evidence>
<keyword evidence="6 7" id="KW-0472">Membrane</keyword>
<evidence type="ECO:0000259" key="8">
    <source>
        <dbReference type="Pfam" id="PF01490"/>
    </source>
</evidence>
<keyword evidence="3 7" id="KW-0812">Transmembrane</keyword>
<feature type="transmembrane region" description="Helical" evidence="7">
    <location>
        <begin position="321"/>
        <end position="340"/>
    </location>
</feature>
<dbReference type="AlphaFoldDB" id="A0A4D6MLB1"/>
<dbReference type="Pfam" id="PF01490">
    <property type="entry name" value="Aa_trans"/>
    <property type="match status" value="2"/>
</dbReference>
<reference evidence="9 10" key="1">
    <citation type="submission" date="2019-04" db="EMBL/GenBank/DDBJ databases">
        <title>An improved genome assembly and genetic linkage map for asparagus bean, Vigna unguiculata ssp. sesquipedialis.</title>
        <authorList>
            <person name="Xia Q."/>
            <person name="Zhang R."/>
            <person name="Dong Y."/>
        </authorList>
    </citation>
    <scope>NUCLEOTIDE SEQUENCE [LARGE SCALE GENOMIC DNA]</scope>
    <source>
        <tissue evidence="9">Leaf</tissue>
    </source>
</reference>
<evidence type="ECO:0000256" key="2">
    <source>
        <dbReference type="ARBA" id="ARBA00022448"/>
    </source>
</evidence>
<sequence>MKIESHSDIIEAVQPLLSPECGHSAEHRSAPNGSISGAVFNISTTMIGAGIMSVPATMKVLGIVPGFVVILLVALVTDVTVEFMLRYTSSGKSTTYAGMMGESFGSVGSLAVKICVLITNFGILIIYLIILGDVLCGNESNGTTHLGVLQEWFGMNWWTSRAFTLLIVVLFIMLPLVMLRRVDSLRYTSAISILLALVFLAICSSMAISALLSGKTQSLRMVPDFSQVTVLDLFTTIPVFVTGFGFHVNVHPIRAEIGKVRHMGKAVKISLVICIVVYFAIGFFAYLLFGDSIMPDVLVNFDENSDTHVGRLLNDIVRISYALHLALVFPIMNYSLRINIDELIFSNKNLPPLASDTPRFVSLTLSLLALTYLVAVAIPNIWYFFQFLGSTTVVCTSFVFPAAIVLRDMHGISETKDRVIAISSLHLSSLMSPVAGARVPLLPDSKGGVPPATVSGAVFNVANSIIGAGIMSLPATLKVLGVIPALVLILVIAFLAEISVEFLMRFTRAGETTTYAGVMRESFGPVGAIAAQIAVVLTNMGCLIMYLIIAADVFSGNNRQGEVHLGVLQQWFGVQWWNSREFALLVILLLILLPLVLYRRVESLKFSSAISTFLAVAFVATCTVLAIIAIIEGRTQSPKLIPRLDQQTTFFDLFTAVPVIVTAYTFHFNVHPIGFELANASDMATAVRLALLLCAAIYFSIGLFGYLLFGDSTQSDILVNFDQNTGSAVGSLLNVLVRLSYGFHVILTFPLLNFSLRTNIDEFFFPKKPLLATDSKRFVSLTIVLLVLSYLAAVAVPDIWYIFQFVGSTSTVCLSFVFPGAIVLRDSYGIATKRDKIIALVMVILAAITSVIAISTNIYKLFQ</sequence>
<accession>A0A4D6MLB1</accession>
<feature type="transmembrane region" description="Helical" evidence="7">
    <location>
        <begin position="418"/>
        <end position="436"/>
    </location>
</feature>
<proteinExistence type="predicted"/>
<name>A0A4D6MLB1_VIGUN</name>
<feature type="transmembrane region" description="Helical" evidence="7">
    <location>
        <begin position="63"/>
        <end position="85"/>
    </location>
</feature>
<dbReference type="GO" id="GO:0031090">
    <property type="term" value="C:organelle membrane"/>
    <property type="evidence" value="ECO:0007669"/>
    <property type="project" value="UniProtKB-ARBA"/>
</dbReference>
<evidence type="ECO:0000256" key="3">
    <source>
        <dbReference type="ARBA" id="ARBA00022692"/>
    </source>
</evidence>
<keyword evidence="5 7" id="KW-1133">Transmembrane helix</keyword>
<feature type="transmembrane region" description="Helical" evidence="7">
    <location>
        <begin position="777"/>
        <end position="796"/>
    </location>
</feature>
<feature type="transmembrane region" description="Helical" evidence="7">
    <location>
        <begin position="384"/>
        <end position="406"/>
    </location>
</feature>
<feature type="transmembrane region" description="Helical" evidence="7">
    <location>
        <begin position="689"/>
        <end position="709"/>
    </location>
</feature>
<dbReference type="Proteomes" id="UP000501690">
    <property type="component" value="Linkage Group LG7"/>
</dbReference>
<evidence type="ECO:0000256" key="1">
    <source>
        <dbReference type="ARBA" id="ARBA00004141"/>
    </source>
</evidence>
<feature type="transmembrane region" description="Helical" evidence="7">
    <location>
        <begin position="802"/>
        <end position="825"/>
    </location>
</feature>
<feature type="domain" description="Amino acid transporter transmembrane" evidence="8">
    <location>
        <begin position="452"/>
        <end position="838"/>
    </location>
</feature>
<dbReference type="PANTHER" id="PTHR22950">
    <property type="entry name" value="AMINO ACID TRANSPORTER"/>
    <property type="match status" value="1"/>
</dbReference>
<organism evidence="9 10">
    <name type="scientific">Vigna unguiculata</name>
    <name type="common">Cowpea</name>
    <dbReference type="NCBI Taxonomy" id="3917"/>
    <lineage>
        <taxon>Eukaryota</taxon>
        <taxon>Viridiplantae</taxon>
        <taxon>Streptophyta</taxon>
        <taxon>Embryophyta</taxon>
        <taxon>Tracheophyta</taxon>
        <taxon>Spermatophyta</taxon>
        <taxon>Magnoliopsida</taxon>
        <taxon>eudicotyledons</taxon>
        <taxon>Gunneridae</taxon>
        <taxon>Pentapetalae</taxon>
        <taxon>rosids</taxon>
        <taxon>fabids</taxon>
        <taxon>Fabales</taxon>
        <taxon>Fabaceae</taxon>
        <taxon>Papilionoideae</taxon>
        <taxon>50 kb inversion clade</taxon>
        <taxon>NPAAA clade</taxon>
        <taxon>indigoferoid/millettioid clade</taxon>
        <taxon>Phaseoleae</taxon>
        <taxon>Vigna</taxon>
    </lineage>
</organism>
<feature type="transmembrane region" description="Helical" evidence="7">
    <location>
        <begin position="106"/>
        <end position="130"/>
    </location>
</feature>
<dbReference type="PANTHER" id="PTHR22950:SF289">
    <property type="entry name" value="AMINO ACID TRANSPORTER AVT6C-LIKE"/>
    <property type="match status" value="1"/>
</dbReference>
<evidence type="ECO:0000256" key="4">
    <source>
        <dbReference type="ARBA" id="ARBA00022970"/>
    </source>
</evidence>
<protein>
    <submittedName>
        <fullName evidence="9">Solute carrier family 38</fullName>
    </submittedName>
</protein>